<protein>
    <submittedName>
        <fullName evidence="1">Uncharacterized protein</fullName>
    </submittedName>
</protein>
<proteinExistence type="predicted"/>
<reference evidence="1" key="1">
    <citation type="submission" date="2008-04" db="EMBL/GenBank/DDBJ databases">
        <title>Complete sequence of chromosome of Methylobacterium populi BJ001.</title>
        <authorList>
            <consortium name="US DOE Joint Genome Institute"/>
            <person name="Copeland A."/>
            <person name="Lucas S."/>
            <person name="Lapidus A."/>
            <person name="Glavina del Rio T."/>
            <person name="Dalin E."/>
            <person name="Tice H."/>
            <person name="Bruce D."/>
            <person name="Goodwin L."/>
            <person name="Pitluck S."/>
            <person name="Chertkov O."/>
            <person name="Brettin T."/>
            <person name="Detter J.C."/>
            <person name="Han C."/>
            <person name="Kuske C.R."/>
            <person name="Schmutz J."/>
            <person name="Larimer F."/>
            <person name="Land M."/>
            <person name="Hauser L."/>
            <person name="Kyrpides N."/>
            <person name="Mikhailova N."/>
            <person name="Marx C."/>
            <person name="Richardson P."/>
        </authorList>
    </citation>
    <scope>NUCLEOTIDE SEQUENCE [LARGE SCALE GENOMIC DNA]</scope>
    <source>
        <strain evidence="1">BJ001</strain>
    </source>
</reference>
<dbReference type="STRING" id="441620.Mpop_2735"/>
<dbReference type="HOGENOM" id="CLU_2260456_0_0_5"/>
<accession>B1ZD21</accession>
<dbReference type="RefSeq" id="WP_012454612.1">
    <property type="nucleotide sequence ID" value="NC_010725.1"/>
</dbReference>
<evidence type="ECO:0000313" key="1">
    <source>
        <dbReference type="EMBL" id="ACB80890.1"/>
    </source>
</evidence>
<sequence>MAESSKFHRTTGTDIVFSFWLSFSPDGEVKLTKQEPSLSPRQRAMHVETRLPKSLWNIPTLSAEIAVPDPGQPDAITARIEQFAEQLKTAVGCDVVLTVKPTE</sequence>
<organism evidence="1 2">
    <name type="scientific">Methylorubrum populi (strain ATCC BAA-705 / NCIMB 13946 / BJ001)</name>
    <name type="common">Methylobacterium populi</name>
    <dbReference type="NCBI Taxonomy" id="441620"/>
    <lineage>
        <taxon>Bacteria</taxon>
        <taxon>Pseudomonadati</taxon>
        <taxon>Pseudomonadota</taxon>
        <taxon>Alphaproteobacteria</taxon>
        <taxon>Hyphomicrobiales</taxon>
        <taxon>Methylobacteriaceae</taxon>
        <taxon>Methylorubrum</taxon>
    </lineage>
</organism>
<dbReference type="EMBL" id="CP001029">
    <property type="protein sequence ID" value="ACB80890.1"/>
    <property type="molecule type" value="Genomic_DNA"/>
</dbReference>
<dbReference type="KEGG" id="mpo:Mpop_2735"/>
<dbReference type="AlphaFoldDB" id="B1ZD21"/>
<name>B1ZD21_METPB</name>
<gene>
    <name evidence="1" type="ordered locus">Mpop_2735</name>
</gene>
<evidence type="ECO:0000313" key="2">
    <source>
        <dbReference type="Proteomes" id="UP000007136"/>
    </source>
</evidence>
<dbReference type="Proteomes" id="UP000007136">
    <property type="component" value="Chromosome"/>
</dbReference>